<dbReference type="Proteomes" id="UP000594632">
    <property type="component" value="Chromosome"/>
</dbReference>
<gene>
    <name evidence="2" type="ORF">HFC64_02940</name>
    <name evidence="3" type="ORF">SSOP1_1364</name>
</gene>
<dbReference type="AlphaFoldDB" id="A0A157T1Z5"/>
<dbReference type="PATRIC" id="fig|2287.9.peg.1391"/>
<feature type="transmembrane region" description="Helical" evidence="1">
    <location>
        <begin position="136"/>
        <end position="158"/>
    </location>
</feature>
<protein>
    <submittedName>
        <fullName evidence="3">Uncharacterized protein</fullName>
    </submittedName>
</protein>
<proteinExistence type="predicted"/>
<reference evidence="2 5" key="3">
    <citation type="journal article" date="2020" name="Nat. Commun.">
        <title>The structures of two archaeal type IV pili illuminate evolutionary relationships.</title>
        <authorList>
            <person name="Wang F."/>
            <person name="Baquero D.P."/>
            <person name="Su Z."/>
            <person name="Beltran L.C."/>
            <person name="Prangishvili D."/>
            <person name="Krupovic M."/>
            <person name="Egelman E.H."/>
        </authorList>
    </citation>
    <scope>NUCLEOTIDE SEQUENCE [LARGE SCALE GENOMIC DNA]</scope>
    <source>
        <strain evidence="2 5">POZ149</strain>
    </source>
</reference>
<dbReference type="RefSeq" id="WP_063492775.1">
    <property type="nucleotide sequence ID" value="NZ_LT549890.1"/>
</dbReference>
<organism evidence="3 4">
    <name type="scientific">Saccharolobus solfataricus</name>
    <name type="common">Sulfolobus solfataricus</name>
    <dbReference type="NCBI Taxonomy" id="2287"/>
    <lineage>
        <taxon>Archaea</taxon>
        <taxon>Thermoproteota</taxon>
        <taxon>Thermoprotei</taxon>
        <taxon>Sulfolobales</taxon>
        <taxon>Sulfolobaceae</taxon>
        <taxon>Saccharolobus</taxon>
    </lineage>
</organism>
<reference evidence="3" key="1">
    <citation type="submission" date="2016-04" db="EMBL/GenBank/DDBJ databases">
        <authorList>
            <person name="Evans L.H."/>
            <person name="Alamgir A."/>
            <person name="Owens N."/>
            <person name="Weber N.D."/>
            <person name="Virtaneva K."/>
            <person name="Barbian K."/>
            <person name="Babar A."/>
            <person name="Rosenke K."/>
        </authorList>
    </citation>
    <scope>NUCLEOTIDE SEQUENCE</scope>
    <source>
        <strain evidence="3">P1</strain>
    </source>
</reference>
<accession>A0A157T1Z5</accession>
<dbReference type="EMBL" id="CP050869">
    <property type="protein sequence ID" value="QPG49013.1"/>
    <property type="molecule type" value="Genomic_DNA"/>
</dbReference>
<reference evidence="4" key="2">
    <citation type="submission" date="2016-04" db="EMBL/GenBank/DDBJ databases">
        <authorList>
            <person name="Shah S.A."/>
            <person name="Garrett R.A."/>
        </authorList>
    </citation>
    <scope>NUCLEOTIDE SEQUENCE [LARGE SCALE GENOMIC DNA]</scope>
    <source>
        <strain evidence="4">ATCC 35091 / DSM 1616 / JCM 8930 / NBRC 15331 / P1</strain>
    </source>
</reference>
<evidence type="ECO:0000256" key="1">
    <source>
        <dbReference type="SAM" id="Phobius"/>
    </source>
</evidence>
<dbReference type="Proteomes" id="UP000076770">
    <property type="component" value="Chromosome i"/>
</dbReference>
<dbReference type="GeneID" id="27427629"/>
<evidence type="ECO:0000313" key="3">
    <source>
        <dbReference type="EMBL" id="SAI84918.1"/>
    </source>
</evidence>
<dbReference type="EMBL" id="LT549890">
    <property type="protein sequence ID" value="SAI84918.1"/>
    <property type="molecule type" value="Genomic_DNA"/>
</dbReference>
<evidence type="ECO:0000313" key="5">
    <source>
        <dbReference type="Proteomes" id="UP000594632"/>
    </source>
</evidence>
<keyword evidence="1" id="KW-0472">Membrane</keyword>
<keyword evidence="1" id="KW-1133">Transmembrane helix</keyword>
<keyword evidence="1" id="KW-0812">Transmembrane</keyword>
<sequence>MDLEKFRKEYHYVVPIIANRVMRDEEKVKGFIELAIILQNAIGNEVYTAYYLYHIYKELGDIDLGIPIVFAIVNHKDVWKARDLKSATTYSTLKTFEVKEDLKRRIENELRETSIPREAVMKILNGNVEPIQIRKLFSSLSLVYPEVYSLVLAIFTLIGK</sequence>
<evidence type="ECO:0000313" key="2">
    <source>
        <dbReference type="EMBL" id="QPG49013.1"/>
    </source>
</evidence>
<evidence type="ECO:0000313" key="4">
    <source>
        <dbReference type="Proteomes" id="UP000076770"/>
    </source>
</evidence>
<name>A0A157T1Z5_SACSO</name>
<dbReference type="OrthoDB" id="42067at2157"/>